<reference evidence="13" key="2">
    <citation type="submission" date="2025-08" db="UniProtKB">
        <authorList>
            <consortium name="RefSeq"/>
        </authorList>
    </citation>
    <scope>IDENTIFICATION</scope>
    <source>
        <tissue evidence="13">Blood</tissue>
    </source>
</reference>
<accession>A0A2D0T3B1</accession>
<dbReference type="GO" id="GO:0005737">
    <property type="term" value="C:cytoplasm"/>
    <property type="evidence" value="ECO:0007669"/>
    <property type="project" value="UniProtKB-SubCell"/>
</dbReference>
<feature type="compositionally biased region" description="Polar residues" evidence="11">
    <location>
        <begin position="236"/>
        <end position="246"/>
    </location>
</feature>
<feature type="region of interest" description="Disordered" evidence="11">
    <location>
        <begin position="180"/>
        <end position="471"/>
    </location>
</feature>
<keyword evidence="9" id="KW-0539">Nucleus</keyword>
<dbReference type="GeneID" id="108279375"/>
<evidence type="ECO:0000256" key="7">
    <source>
        <dbReference type="ARBA" id="ARBA00022769"/>
    </source>
</evidence>
<keyword evidence="4" id="KW-0963">Cytoplasm</keyword>
<feature type="compositionally biased region" description="Polar residues" evidence="11">
    <location>
        <begin position="421"/>
        <end position="432"/>
    </location>
</feature>
<proteinExistence type="predicted"/>
<organism evidence="12 13">
    <name type="scientific">Ictalurus punctatus</name>
    <name type="common">Channel catfish</name>
    <name type="synonym">Silurus punctatus</name>
    <dbReference type="NCBI Taxonomy" id="7998"/>
    <lineage>
        <taxon>Eukaryota</taxon>
        <taxon>Metazoa</taxon>
        <taxon>Chordata</taxon>
        <taxon>Craniata</taxon>
        <taxon>Vertebrata</taxon>
        <taxon>Euteleostomi</taxon>
        <taxon>Actinopterygii</taxon>
        <taxon>Neopterygii</taxon>
        <taxon>Teleostei</taxon>
        <taxon>Ostariophysi</taxon>
        <taxon>Siluriformes</taxon>
        <taxon>Ictaluridae</taxon>
        <taxon>Ictalurus</taxon>
    </lineage>
</organism>
<dbReference type="OrthoDB" id="514823at2759"/>
<feature type="compositionally biased region" description="Basic and acidic residues" evidence="11">
    <location>
        <begin position="365"/>
        <end position="380"/>
    </location>
</feature>
<evidence type="ECO:0000256" key="2">
    <source>
        <dbReference type="ARBA" id="ARBA00004496"/>
    </source>
</evidence>
<feature type="compositionally biased region" description="Polar residues" evidence="11">
    <location>
        <begin position="453"/>
        <end position="471"/>
    </location>
</feature>
<evidence type="ECO:0000256" key="10">
    <source>
        <dbReference type="ARBA" id="ARBA00083711"/>
    </source>
</evidence>
<evidence type="ECO:0000256" key="11">
    <source>
        <dbReference type="SAM" id="MobiDB-lite"/>
    </source>
</evidence>
<sequence>MQRRVCFQGDQRCAAMDELYLDNIDEYVNDQNKIVTYKWLSLTLGVHVNTAKQMLYHYIEQRRKERSGNTLHATYLVSGKCLENGNMCHKVSVVREDKLEDVKSKLDVTISVHVYSVQKAELKDSAPLYSTDYDAMKENLKNCNKYSAIRCAAAVPISTAELQRAQEMVMSTATDKEANKPVVNNYTAPASKPTSKQPKGIMGMFANKAAPKSEEQSREVKMEQADDPSPAEGQKTKLSSKASAMNNFFGKSADKKLDKADKNVKEKADGGPTSSLAGSTKQSCSSSKPKQNIKEELPKVDEVIKDDAKETRSKTKRLEHLHSEDERVEIQKKKRRRIKDSQPDSSDDEVIPDSPPAPELQIPSPEKHVKKEPVLHSSEGRRRKRRRVLKSRTFMDDEGCIVTEKGYESESYSESEDESKAQPSEDSSSVKQPLSRLDEEKKVKEKSQKKAPSATNKTTKQASITGFFQKK</sequence>
<dbReference type="OMA" id="QMLYDFH"/>
<dbReference type="GO" id="GO:0043625">
    <property type="term" value="C:delta DNA polymerase complex"/>
    <property type="evidence" value="ECO:0007669"/>
    <property type="project" value="InterPro"/>
</dbReference>
<evidence type="ECO:0000256" key="1">
    <source>
        <dbReference type="ARBA" id="ARBA00004123"/>
    </source>
</evidence>
<keyword evidence="5" id="KW-0235">DNA replication</keyword>
<dbReference type="Proteomes" id="UP000221080">
    <property type="component" value="Chromosome 18"/>
</dbReference>
<dbReference type="GO" id="GO:1904161">
    <property type="term" value="P:DNA synthesis involved in UV-damage excision repair"/>
    <property type="evidence" value="ECO:0007669"/>
    <property type="project" value="TreeGrafter"/>
</dbReference>
<dbReference type="PANTHER" id="PTHR17598">
    <property type="entry name" value="DNA POLYMERASE DELTA SUBUNIT 3"/>
    <property type="match status" value="1"/>
</dbReference>
<feature type="compositionally biased region" description="Basic residues" evidence="11">
    <location>
        <begin position="381"/>
        <end position="390"/>
    </location>
</feature>
<dbReference type="CTD" id="10714"/>
<dbReference type="Pfam" id="PF09507">
    <property type="entry name" value="CDC27"/>
    <property type="match status" value="1"/>
</dbReference>
<feature type="compositionally biased region" description="Basic and acidic residues" evidence="11">
    <location>
        <begin position="211"/>
        <end position="224"/>
    </location>
</feature>
<dbReference type="PANTHER" id="PTHR17598:SF13">
    <property type="entry name" value="DNA POLYMERASE DELTA SUBUNIT 3"/>
    <property type="match status" value="1"/>
</dbReference>
<evidence type="ECO:0000256" key="8">
    <source>
        <dbReference type="ARBA" id="ARBA00023204"/>
    </source>
</evidence>
<keyword evidence="12" id="KW-1185">Reference proteome</keyword>
<dbReference type="InterPro" id="IPR019038">
    <property type="entry name" value="POLD3"/>
</dbReference>
<evidence type="ECO:0000256" key="4">
    <source>
        <dbReference type="ARBA" id="ARBA00022490"/>
    </source>
</evidence>
<dbReference type="Gene3D" id="3.90.1030.20">
    <property type="entry name" value="DNA polymerase delta, p66 (Cdc27) subunit, wHTH domain"/>
    <property type="match status" value="1"/>
</dbReference>
<protein>
    <recommendedName>
        <fullName evidence="3">DNA polymerase delta subunit 3</fullName>
    </recommendedName>
    <alternativeName>
        <fullName evidence="10">DNA polymerase delta subunit p66</fullName>
    </alternativeName>
</protein>
<feature type="compositionally biased region" description="Polar residues" evidence="11">
    <location>
        <begin position="182"/>
        <end position="197"/>
    </location>
</feature>
<evidence type="ECO:0000313" key="12">
    <source>
        <dbReference type="Proteomes" id="UP000221080"/>
    </source>
</evidence>
<dbReference type="AlphaFoldDB" id="A0A2D0T3B1"/>
<keyword evidence="8" id="KW-0234">DNA repair</keyword>
<keyword evidence="7" id="KW-0228">DNA excision</keyword>
<evidence type="ECO:0000256" key="9">
    <source>
        <dbReference type="ARBA" id="ARBA00023242"/>
    </source>
</evidence>
<feature type="compositionally biased region" description="Basic and acidic residues" evidence="11">
    <location>
        <begin position="292"/>
        <end position="331"/>
    </location>
</feature>
<dbReference type="GO" id="GO:0003887">
    <property type="term" value="F:DNA-directed DNA polymerase activity"/>
    <property type="evidence" value="ECO:0007669"/>
    <property type="project" value="TreeGrafter"/>
</dbReference>
<name>A0A2D0T3B1_ICTPU</name>
<gene>
    <name evidence="13" type="primary">pold3</name>
</gene>
<dbReference type="GO" id="GO:0006297">
    <property type="term" value="P:nucleotide-excision repair, DNA gap filling"/>
    <property type="evidence" value="ECO:0007669"/>
    <property type="project" value="TreeGrafter"/>
</dbReference>
<comment type="subcellular location">
    <subcellularLocation>
        <location evidence="2">Cytoplasm</location>
    </subcellularLocation>
    <subcellularLocation>
        <location evidence="1">Nucleus</location>
    </subcellularLocation>
</comment>
<feature type="compositionally biased region" description="Basic and acidic residues" evidence="11">
    <location>
        <begin position="252"/>
        <end position="269"/>
    </location>
</feature>
<evidence type="ECO:0000256" key="3">
    <source>
        <dbReference type="ARBA" id="ARBA00017589"/>
    </source>
</evidence>
<dbReference type="FunFam" id="3.90.1030.20:FF:000001">
    <property type="entry name" value="DNA polymerase delta 3, accessory subunit"/>
    <property type="match status" value="1"/>
</dbReference>
<reference evidence="12" key="1">
    <citation type="journal article" date="2016" name="Nat. Commun.">
        <title>The channel catfish genome sequence provides insights into the evolution of scale formation in teleosts.</title>
        <authorList>
            <person name="Liu Z."/>
            <person name="Liu S."/>
            <person name="Yao J."/>
            <person name="Bao L."/>
            <person name="Zhang J."/>
            <person name="Li Y."/>
            <person name="Jiang C."/>
            <person name="Sun L."/>
            <person name="Wang R."/>
            <person name="Zhang Y."/>
            <person name="Zhou T."/>
            <person name="Zeng Q."/>
            <person name="Fu Q."/>
            <person name="Gao S."/>
            <person name="Li N."/>
            <person name="Koren S."/>
            <person name="Jiang Y."/>
            <person name="Zimin A."/>
            <person name="Xu P."/>
            <person name="Phillippy A.M."/>
            <person name="Geng X."/>
            <person name="Song L."/>
            <person name="Sun F."/>
            <person name="Li C."/>
            <person name="Wang X."/>
            <person name="Chen A."/>
            <person name="Jin Y."/>
            <person name="Yuan Z."/>
            <person name="Yang Y."/>
            <person name="Tan S."/>
            <person name="Peatman E."/>
            <person name="Lu J."/>
            <person name="Qin Z."/>
            <person name="Dunham R."/>
            <person name="Li Z."/>
            <person name="Sonstegard T."/>
            <person name="Feng J."/>
            <person name="Danzmann R.G."/>
            <person name="Schroeder S."/>
            <person name="Scheffler B."/>
            <person name="Duke M.V."/>
            <person name="Ballard L."/>
            <person name="Kucuktas H."/>
            <person name="Kaltenboeck L."/>
            <person name="Liu H."/>
            <person name="Armbruster J."/>
            <person name="Xie Y."/>
            <person name="Kirby M.L."/>
            <person name="Tian Y."/>
            <person name="Flanagan M.E."/>
            <person name="Mu W."/>
            <person name="Waldbieser G.C."/>
        </authorList>
    </citation>
    <scope>NUCLEOTIDE SEQUENCE [LARGE SCALE GENOMIC DNA]</scope>
    <source>
        <strain evidence="12">SDA103</strain>
    </source>
</reference>
<dbReference type="GO" id="GO:0006271">
    <property type="term" value="P:DNA strand elongation involved in DNA replication"/>
    <property type="evidence" value="ECO:0007669"/>
    <property type="project" value="TreeGrafter"/>
</dbReference>
<keyword evidence="6" id="KW-0227">DNA damage</keyword>
<evidence type="ECO:0000256" key="5">
    <source>
        <dbReference type="ARBA" id="ARBA00022705"/>
    </source>
</evidence>
<feature type="compositionally biased region" description="Basic and acidic residues" evidence="11">
    <location>
        <begin position="436"/>
        <end position="448"/>
    </location>
</feature>
<dbReference type="RefSeq" id="XP_017349085.1">
    <property type="nucleotide sequence ID" value="XM_017493596.3"/>
</dbReference>
<dbReference type="InterPro" id="IPR041913">
    <property type="entry name" value="POLD3_sf"/>
</dbReference>
<dbReference type="KEGG" id="ipu:108279375"/>
<evidence type="ECO:0000313" key="13">
    <source>
        <dbReference type="RefSeq" id="XP_017349085.1"/>
    </source>
</evidence>
<feature type="compositionally biased region" description="Polar residues" evidence="11">
    <location>
        <begin position="272"/>
        <end position="290"/>
    </location>
</feature>
<evidence type="ECO:0000256" key="6">
    <source>
        <dbReference type="ARBA" id="ARBA00022763"/>
    </source>
</evidence>
<dbReference type="STRING" id="7998.ENSIPUP00000003396"/>